<feature type="region of interest" description="Disordered" evidence="1">
    <location>
        <begin position="214"/>
        <end position="247"/>
    </location>
</feature>
<evidence type="ECO:0000313" key="6">
    <source>
        <dbReference type="Proteomes" id="UP000636960"/>
    </source>
</evidence>
<dbReference type="AlphaFoldDB" id="A0A919N068"/>
<keyword evidence="2" id="KW-0472">Membrane</keyword>
<comment type="caution">
    <text evidence="5">The sequence shown here is derived from an EMBL/GenBank/DDBJ whole genome shotgun (WGS) entry which is preliminary data.</text>
</comment>
<organism evidence="5 6">
    <name type="scientific">Paractinoplanes rishiriensis</name>
    <dbReference type="NCBI Taxonomy" id="1050105"/>
    <lineage>
        <taxon>Bacteria</taxon>
        <taxon>Bacillati</taxon>
        <taxon>Actinomycetota</taxon>
        <taxon>Actinomycetes</taxon>
        <taxon>Micromonosporales</taxon>
        <taxon>Micromonosporaceae</taxon>
        <taxon>Paractinoplanes</taxon>
    </lineage>
</organism>
<feature type="transmembrane region" description="Helical" evidence="2">
    <location>
        <begin position="190"/>
        <end position="208"/>
    </location>
</feature>
<proteinExistence type="predicted"/>
<protein>
    <recommendedName>
        <fullName evidence="4">YncI copper-binding domain-containing protein</fullName>
    </recommendedName>
</protein>
<sequence>MAAVLGALFATPALADVTVSPKTAVQGSGDNLTFTVTNDGTQPLQTVRLTWPKDTPVAEVYPLSVDNWAPRIDIQKLATPLKQIHGATPVTEVAESITWLAMPGKALAPGKSAKLSIAIGPLPTLSSMKFTVYTTYPDGKAGPTMPASIALAPGVAGPNGTGHHPGNAAEDALFADVVADATRGPSIASMGGWVFGGLVLIGALFYFWRGRHRAEEDDEPDEEDRKQSESAEETKEPVAAGKWSLKG</sequence>
<dbReference type="InterPro" id="IPR038507">
    <property type="entry name" value="YcnI-like_sf"/>
</dbReference>
<accession>A0A919N068</accession>
<evidence type="ECO:0000256" key="1">
    <source>
        <dbReference type="SAM" id="MobiDB-lite"/>
    </source>
</evidence>
<feature type="chain" id="PRO_5037846814" description="YncI copper-binding domain-containing protein" evidence="3">
    <location>
        <begin position="16"/>
        <end position="247"/>
    </location>
</feature>
<gene>
    <name evidence="5" type="ORF">Ari01nite_21820</name>
</gene>
<keyword evidence="2" id="KW-0812">Transmembrane</keyword>
<keyword evidence="6" id="KW-1185">Reference proteome</keyword>
<feature type="signal peptide" evidence="3">
    <location>
        <begin position="1"/>
        <end position="15"/>
    </location>
</feature>
<keyword evidence="2" id="KW-1133">Transmembrane helix</keyword>
<evidence type="ECO:0000313" key="5">
    <source>
        <dbReference type="EMBL" id="GIE94717.1"/>
    </source>
</evidence>
<dbReference type="Gene3D" id="2.60.40.2230">
    <property type="entry name" value="Uncharacterised protein YcnI-like PF07987, DUF1775"/>
    <property type="match status" value="1"/>
</dbReference>
<evidence type="ECO:0000259" key="4">
    <source>
        <dbReference type="Pfam" id="PF07987"/>
    </source>
</evidence>
<reference evidence="5" key="1">
    <citation type="submission" date="2021-01" db="EMBL/GenBank/DDBJ databases">
        <title>Whole genome shotgun sequence of Actinoplanes rishiriensis NBRC 108556.</title>
        <authorList>
            <person name="Komaki H."/>
            <person name="Tamura T."/>
        </authorList>
    </citation>
    <scope>NUCLEOTIDE SEQUENCE</scope>
    <source>
        <strain evidence="5">NBRC 108556</strain>
    </source>
</reference>
<dbReference type="EMBL" id="BOMV01000017">
    <property type="protein sequence ID" value="GIE94717.1"/>
    <property type="molecule type" value="Genomic_DNA"/>
</dbReference>
<feature type="compositionally biased region" description="Basic and acidic residues" evidence="1">
    <location>
        <begin position="223"/>
        <end position="236"/>
    </location>
</feature>
<feature type="domain" description="YncI copper-binding" evidence="4">
    <location>
        <begin position="17"/>
        <end position="140"/>
    </location>
</feature>
<dbReference type="InterPro" id="IPR012533">
    <property type="entry name" value="YcnI-copper_dom"/>
</dbReference>
<evidence type="ECO:0000256" key="2">
    <source>
        <dbReference type="SAM" id="Phobius"/>
    </source>
</evidence>
<keyword evidence="3" id="KW-0732">Signal</keyword>
<name>A0A919N068_9ACTN</name>
<evidence type="ECO:0000256" key="3">
    <source>
        <dbReference type="SAM" id="SignalP"/>
    </source>
</evidence>
<dbReference type="Proteomes" id="UP000636960">
    <property type="component" value="Unassembled WGS sequence"/>
</dbReference>
<dbReference type="Pfam" id="PF07987">
    <property type="entry name" value="DUF1775"/>
    <property type="match status" value="1"/>
</dbReference>